<dbReference type="InterPro" id="IPR029787">
    <property type="entry name" value="Nucleotide_cyclase"/>
</dbReference>
<evidence type="ECO:0000313" key="13">
    <source>
        <dbReference type="Proteomes" id="UP000665561"/>
    </source>
</evidence>
<dbReference type="Pfam" id="PF00990">
    <property type="entry name" value="GGDEF"/>
    <property type="match status" value="1"/>
</dbReference>
<dbReference type="InterPro" id="IPR043128">
    <property type="entry name" value="Rev_trsase/Diguanyl_cyclase"/>
</dbReference>
<dbReference type="PROSITE" id="PS50109">
    <property type="entry name" value="HIS_KIN"/>
    <property type="match status" value="1"/>
</dbReference>
<keyword evidence="6" id="KW-0418">Kinase</keyword>
<feature type="transmembrane region" description="Helical" evidence="9">
    <location>
        <begin position="95"/>
        <end position="113"/>
    </location>
</feature>
<keyword evidence="3" id="KW-0597">Phosphoprotein</keyword>
<dbReference type="InterPro" id="IPR005467">
    <property type="entry name" value="His_kinase_dom"/>
</dbReference>
<evidence type="ECO:0000259" key="11">
    <source>
        <dbReference type="PROSITE" id="PS50887"/>
    </source>
</evidence>
<dbReference type="Pfam" id="PF00512">
    <property type="entry name" value="HisKA"/>
    <property type="match status" value="1"/>
</dbReference>
<dbReference type="Pfam" id="PF02518">
    <property type="entry name" value="HATPase_c"/>
    <property type="match status" value="1"/>
</dbReference>
<evidence type="ECO:0000256" key="3">
    <source>
        <dbReference type="ARBA" id="ARBA00022553"/>
    </source>
</evidence>
<dbReference type="InterPro" id="IPR036890">
    <property type="entry name" value="HATPase_C_sf"/>
</dbReference>
<evidence type="ECO:0000256" key="5">
    <source>
        <dbReference type="ARBA" id="ARBA00022741"/>
    </source>
</evidence>
<evidence type="ECO:0000256" key="2">
    <source>
        <dbReference type="ARBA" id="ARBA00012438"/>
    </source>
</evidence>
<name>A0ABW9XQV0_9BACL</name>
<evidence type="ECO:0000256" key="6">
    <source>
        <dbReference type="ARBA" id="ARBA00022777"/>
    </source>
</evidence>
<proteinExistence type="predicted"/>
<comment type="catalytic activity">
    <reaction evidence="1">
        <text>ATP + protein L-histidine = ADP + protein N-phospho-L-histidine.</text>
        <dbReference type="EC" id="2.7.13.3"/>
    </reaction>
</comment>
<feature type="domain" description="GGDEF" evidence="11">
    <location>
        <begin position="184"/>
        <end position="310"/>
    </location>
</feature>
<dbReference type="PANTHER" id="PTHR43065:SF10">
    <property type="entry name" value="PEROXIDE STRESS-ACTIVATED HISTIDINE KINASE MAK3"/>
    <property type="match status" value="1"/>
</dbReference>
<keyword evidence="13" id="KW-1185">Reference proteome</keyword>
<dbReference type="EC" id="2.7.13.3" evidence="2"/>
<keyword evidence="9" id="KW-0812">Transmembrane</keyword>
<feature type="domain" description="Histidine kinase" evidence="10">
    <location>
        <begin position="321"/>
        <end position="526"/>
    </location>
</feature>
<protein>
    <recommendedName>
        <fullName evidence="2">histidine kinase</fullName>
        <ecNumber evidence="2">2.7.13.3</ecNumber>
    </recommendedName>
</protein>
<dbReference type="InterPro" id="IPR003594">
    <property type="entry name" value="HATPase_dom"/>
</dbReference>
<dbReference type="InterPro" id="IPR004358">
    <property type="entry name" value="Sig_transdc_His_kin-like_C"/>
</dbReference>
<dbReference type="CDD" id="cd00082">
    <property type="entry name" value="HisKA"/>
    <property type="match status" value="1"/>
</dbReference>
<evidence type="ECO:0000313" key="12">
    <source>
        <dbReference type="EMBL" id="NBD24936.1"/>
    </source>
</evidence>
<feature type="transmembrane region" description="Helical" evidence="9">
    <location>
        <begin position="32"/>
        <end position="49"/>
    </location>
</feature>
<dbReference type="SUPFAM" id="SSF47384">
    <property type="entry name" value="Homodimeric domain of signal transducing histidine kinase"/>
    <property type="match status" value="1"/>
</dbReference>
<feature type="transmembrane region" description="Helical" evidence="9">
    <location>
        <begin position="55"/>
        <end position="83"/>
    </location>
</feature>
<keyword evidence="9" id="KW-1133">Transmembrane helix</keyword>
<feature type="transmembrane region" description="Helical" evidence="9">
    <location>
        <begin position="6"/>
        <end position="25"/>
    </location>
</feature>
<keyword evidence="4" id="KW-0808">Transferase</keyword>
<dbReference type="PROSITE" id="PS50887">
    <property type="entry name" value="GGDEF"/>
    <property type="match status" value="1"/>
</dbReference>
<dbReference type="SMART" id="SM00387">
    <property type="entry name" value="HATPase_c"/>
    <property type="match status" value="1"/>
</dbReference>
<dbReference type="Proteomes" id="UP000665561">
    <property type="component" value="Unassembled WGS sequence"/>
</dbReference>
<sequence>MVNTVLYKILLPIMIGIISFSSIYLGRTDHAGFMMATGIAMLLAFNANPNNRKYAYLQLVLLILFHWLSQLNWCLMIYVILLIRQLTRSDDLKREILSMLFIMTVYSLIRFSYSPINDYSLLVTLSDIASSLVFVTLVWKIKSNQKEKESLEKKNNDLLKRDVLTGLLNYHEFRKELNKMKERDEICLIILSCQDLRSMNFEHGYEQANHGLKDLACQLERRFGSSIVSRYGGSEFAIAMETIAELTPAESIRDVLAAIIASYPHLDIIYAHAYSNGRSAGETIADVENQLFLQKKEIWMNRDEHIFRADKLKVIGELAAGMAHEIRNPLTTIKGFLQLAHQNDYKDIDRYHPMIMDEITRVSELTSEFLQFSKPNLSHVKTESIESCIARAVSIMATEVERNGHEFHIDYPVHSYFVKVERDKIVQVLVNLFKNAIDAMEDLGRIGVKIYGIDQSVCIEVSDTGSGMSEATREKVFEPFYTTKGHGTGLGLSISHKIIQDHGGRMEVLHTSPNGTVFSILLPVVPPTA</sequence>
<keyword evidence="7" id="KW-0067">ATP-binding</keyword>
<dbReference type="InterPro" id="IPR036097">
    <property type="entry name" value="HisK_dim/P_sf"/>
</dbReference>
<accession>A0ABW9XQV0</accession>
<dbReference type="InterPro" id="IPR003661">
    <property type="entry name" value="HisK_dim/P_dom"/>
</dbReference>
<dbReference type="Gene3D" id="1.10.287.130">
    <property type="match status" value="1"/>
</dbReference>
<dbReference type="PANTHER" id="PTHR43065">
    <property type="entry name" value="SENSOR HISTIDINE KINASE"/>
    <property type="match status" value="1"/>
</dbReference>
<evidence type="ECO:0000256" key="9">
    <source>
        <dbReference type="SAM" id="Phobius"/>
    </source>
</evidence>
<evidence type="ECO:0000256" key="8">
    <source>
        <dbReference type="ARBA" id="ARBA00023012"/>
    </source>
</evidence>
<dbReference type="EMBL" id="JAAAMV010000009">
    <property type="protein sequence ID" value="NBD24936.1"/>
    <property type="molecule type" value="Genomic_DNA"/>
</dbReference>
<dbReference type="RefSeq" id="WP_161743740.1">
    <property type="nucleotide sequence ID" value="NZ_JAAAMV010000009.1"/>
</dbReference>
<reference evidence="12 13" key="1">
    <citation type="submission" date="2020-01" db="EMBL/GenBank/DDBJ databases">
        <title>Paenibacillus soybeanensis sp. nov. isolated from the nodules of soybean (Glycine max(L.) Merr).</title>
        <authorList>
            <person name="Wang H."/>
        </authorList>
    </citation>
    <scope>NUCLEOTIDE SEQUENCE [LARGE SCALE GENOMIC DNA]</scope>
    <source>
        <strain evidence="12 13">T1</strain>
    </source>
</reference>
<keyword evidence="9" id="KW-0472">Membrane</keyword>
<dbReference type="PRINTS" id="PR00344">
    <property type="entry name" value="BCTRLSENSOR"/>
</dbReference>
<dbReference type="Gene3D" id="3.30.70.270">
    <property type="match status" value="1"/>
</dbReference>
<evidence type="ECO:0000256" key="7">
    <source>
        <dbReference type="ARBA" id="ARBA00022840"/>
    </source>
</evidence>
<organism evidence="12 13">
    <name type="scientific">Paenibacillus glycinis</name>
    <dbReference type="NCBI Taxonomy" id="2697035"/>
    <lineage>
        <taxon>Bacteria</taxon>
        <taxon>Bacillati</taxon>
        <taxon>Bacillota</taxon>
        <taxon>Bacilli</taxon>
        <taxon>Bacillales</taxon>
        <taxon>Paenibacillaceae</taxon>
        <taxon>Paenibacillus</taxon>
    </lineage>
</organism>
<dbReference type="InterPro" id="IPR000160">
    <property type="entry name" value="GGDEF_dom"/>
</dbReference>
<dbReference type="SMART" id="SM00267">
    <property type="entry name" value="GGDEF"/>
    <property type="match status" value="1"/>
</dbReference>
<evidence type="ECO:0000256" key="1">
    <source>
        <dbReference type="ARBA" id="ARBA00000085"/>
    </source>
</evidence>
<dbReference type="SMART" id="SM00388">
    <property type="entry name" value="HisKA"/>
    <property type="match status" value="1"/>
</dbReference>
<comment type="caution">
    <text evidence="12">The sequence shown here is derived from an EMBL/GenBank/DDBJ whole genome shotgun (WGS) entry which is preliminary data.</text>
</comment>
<evidence type="ECO:0000259" key="10">
    <source>
        <dbReference type="PROSITE" id="PS50109"/>
    </source>
</evidence>
<dbReference type="Gene3D" id="3.30.565.10">
    <property type="entry name" value="Histidine kinase-like ATPase, C-terminal domain"/>
    <property type="match status" value="1"/>
</dbReference>
<dbReference type="SUPFAM" id="SSF55073">
    <property type="entry name" value="Nucleotide cyclase"/>
    <property type="match status" value="1"/>
</dbReference>
<evidence type="ECO:0000256" key="4">
    <source>
        <dbReference type="ARBA" id="ARBA00022679"/>
    </source>
</evidence>
<gene>
    <name evidence="12" type="ORF">GT019_13710</name>
</gene>
<keyword evidence="5" id="KW-0547">Nucleotide-binding</keyword>
<feature type="transmembrane region" description="Helical" evidence="9">
    <location>
        <begin position="119"/>
        <end position="139"/>
    </location>
</feature>
<keyword evidence="8" id="KW-0902">Two-component regulatory system</keyword>
<dbReference type="SUPFAM" id="SSF55874">
    <property type="entry name" value="ATPase domain of HSP90 chaperone/DNA topoisomerase II/histidine kinase"/>
    <property type="match status" value="1"/>
</dbReference>